<dbReference type="Pfam" id="PF00132">
    <property type="entry name" value="Hexapep"/>
    <property type="match status" value="1"/>
</dbReference>
<dbReference type="PANTHER" id="PTHR43378">
    <property type="entry name" value="UDP-3-O-ACYLGLUCOSAMINE N-ACYLTRANSFERASE"/>
    <property type="match status" value="1"/>
</dbReference>
<dbReference type="NCBIfam" id="TIGR01853">
    <property type="entry name" value="lipid_A_lpxD"/>
    <property type="match status" value="1"/>
</dbReference>
<protein>
    <submittedName>
        <fullName evidence="8">UDP-3-O-[3-hydroxymyristoyl] glucosamine N-acyltransferase</fullName>
        <ecNumber evidence="8">2.3.1.191</ecNumber>
    </submittedName>
</protein>
<dbReference type="EMBL" id="FPHK01000126">
    <property type="protein sequence ID" value="SFV68856.1"/>
    <property type="molecule type" value="Genomic_DNA"/>
</dbReference>
<reference evidence="8" key="1">
    <citation type="submission" date="2016-10" db="EMBL/GenBank/DDBJ databases">
        <authorList>
            <person name="de Groot N.N."/>
        </authorList>
    </citation>
    <scope>NUCLEOTIDE SEQUENCE</scope>
</reference>
<dbReference type="GO" id="GO:0016410">
    <property type="term" value="F:N-acyltransferase activity"/>
    <property type="evidence" value="ECO:0007669"/>
    <property type="project" value="InterPro"/>
</dbReference>
<dbReference type="NCBIfam" id="NF002060">
    <property type="entry name" value="PRK00892.1"/>
    <property type="match status" value="1"/>
</dbReference>
<dbReference type="SUPFAM" id="SSF51161">
    <property type="entry name" value="Trimeric LpxA-like enzymes"/>
    <property type="match status" value="1"/>
</dbReference>
<dbReference type="AlphaFoldDB" id="A0A1W1CSS2"/>
<evidence type="ECO:0000256" key="3">
    <source>
        <dbReference type="ARBA" id="ARBA00022679"/>
    </source>
</evidence>
<evidence type="ECO:0000256" key="5">
    <source>
        <dbReference type="ARBA" id="ARBA00023098"/>
    </source>
</evidence>
<evidence type="ECO:0000259" key="7">
    <source>
        <dbReference type="Pfam" id="PF04613"/>
    </source>
</evidence>
<dbReference type="InterPro" id="IPR018357">
    <property type="entry name" value="Hexapep_transf_CS"/>
</dbReference>
<dbReference type="Gene3D" id="3.40.1390.10">
    <property type="entry name" value="MurE/MurF, N-terminal domain"/>
    <property type="match status" value="1"/>
</dbReference>
<keyword evidence="5" id="KW-0443">Lipid metabolism</keyword>
<keyword evidence="3 8" id="KW-0808">Transferase</keyword>
<keyword evidence="6 8" id="KW-0012">Acyltransferase</keyword>
<evidence type="ECO:0000256" key="6">
    <source>
        <dbReference type="ARBA" id="ARBA00023315"/>
    </source>
</evidence>
<dbReference type="HAMAP" id="MF_00523">
    <property type="entry name" value="LpxD"/>
    <property type="match status" value="1"/>
</dbReference>
<dbReference type="GO" id="GO:0016020">
    <property type="term" value="C:membrane"/>
    <property type="evidence" value="ECO:0007669"/>
    <property type="project" value="GOC"/>
</dbReference>
<dbReference type="InterPro" id="IPR020573">
    <property type="entry name" value="UDP_GlcNAc_AcTrfase_non-rep"/>
</dbReference>
<dbReference type="Gene3D" id="2.160.10.10">
    <property type="entry name" value="Hexapeptide repeat proteins"/>
    <property type="match status" value="1"/>
</dbReference>
<keyword evidence="4" id="KW-0677">Repeat</keyword>
<keyword evidence="1" id="KW-0444">Lipid biosynthesis</keyword>
<gene>
    <name evidence="8" type="ORF">MNB_SM-6-1314</name>
</gene>
<sequence>MKLSEIAKIVGADFNAEDREISSLNTLKDANENELSFVANPKYVKDIPTSKAAAILVTEATKEYVPKNSVALVVEDTYWQMAVLSKYFAPALEESDAPEALIGKGSCVAPTATVARGAKIGNNTTVMAGVYVGSNVEIGDNTILYPNVVIYRDCKVGNDCMIHAGTVIGSDGFGFASNRLGEHKKIYHIGNAVVEDDVEIGANTTIDRAVFGTTRIEKGARLDNLIQVAHNCVFGKGSVAAAQSGFAGSTIIGQNNVFGAQSGTAGHLEIAPFNTFAARSGVTKSVKESGKTFAGFPFMDHKAWLKIQGKLARLIK</sequence>
<dbReference type="GO" id="GO:0103118">
    <property type="term" value="F:UDP-3-O-[(3R)-3-hydroxyacyl]-glucosamine N-acyltransferase activity"/>
    <property type="evidence" value="ECO:0007669"/>
    <property type="project" value="UniProtKB-EC"/>
</dbReference>
<keyword evidence="2" id="KW-0441">Lipid A biosynthesis</keyword>
<dbReference type="InterPro" id="IPR001451">
    <property type="entry name" value="Hexapep"/>
</dbReference>
<dbReference type="EC" id="2.3.1.191" evidence="8"/>
<dbReference type="PROSITE" id="PS00101">
    <property type="entry name" value="HEXAPEP_TRANSFERASES"/>
    <property type="match status" value="1"/>
</dbReference>
<evidence type="ECO:0000313" key="8">
    <source>
        <dbReference type="EMBL" id="SFV68856.1"/>
    </source>
</evidence>
<proteinExistence type="inferred from homology"/>
<dbReference type="PANTHER" id="PTHR43378:SF2">
    <property type="entry name" value="UDP-3-O-ACYLGLUCOSAMINE N-ACYLTRANSFERASE 1, MITOCHONDRIAL-RELATED"/>
    <property type="match status" value="1"/>
</dbReference>
<organism evidence="8">
    <name type="scientific">hydrothermal vent metagenome</name>
    <dbReference type="NCBI Taxonomy" id="652676"/>
    <lineage>
        <taxon>unclassified sequences</taxon>
        <taxon>metagenomes</taxon>
        <taxon>ecological metagenomes</taxon>
    </lineage>
</organism>
<dbReference type="Pfam" id="PF04613">
    <property type="entry name" value="LpxD"/>
    <property type="match status" value="1"/>
</dbReference>
<evidence type="ECO:0000256" key="1">
    <source>
        <dbReference type="ARBA" id="ARBA00022516"/>
    </source>
</evidence>
<evidence type="ECO:0000256" key="2">
    <source>
        <dbReference type="ARBA" id="ARBA00022556"/>
    </source>
</evidence>
<dbReference type="InterPro" id="IPR011004">
    <property type="entry name" value="Trimer_LpxA-like_sf"/>
</dbReference>
<dbReference type="InterPro" id="IPR007691">
    <property type="entry name" value="LpxD"/>
</dbReference>
<evidence type="ECO:0000256" key="4">
    <source>
        <dbReference type="ARBA" id="ARBA00022737"/>
    </source>
</evidence>
<dbReference type="GO" id="GO:0009245">
    <property type="term" value="P:lipid A biosynthetic process"/>
    <property type="evidence" value="ECO:0007669"/>
    <property type="project" value="UniProtKB-KW"/>
</dbReference>
<dbReference type="CDD" id="cd03352">
    <property type="entry name" value="LbH_LpxD"/>
    <property type="match status" value="1"/>
</dbReference>
<accession>A0A1W1CSS2</accession>
<name>A0A1W1CSS2_9ZZZZ</name>
<feature type="domain" description="UDP-3-O-[3-hydroxymyristoyl] glucosamine N-acyltransferase non-repeat region" evidence="7">
    <location>
        <begin position="18"/>
        <end position="86"/>
    </location>
</feature>